<evidence type="ECO:0000256" key="3">
    <source>
        <dbReference type="PROSITE-ProRule" id="PRU00169"/>
    </source>
</evidence>
<evidence type="ECO:0000256" key="1">
    <source>
        <dbReference type="ARBA" id="ARBA00022553"/>
    </source>
</evidence>
<dbReference type="Proteomes" id="UP000664628">
    <property type="component" value="Unassembled WGS sequence"/>
</dbReference>
<sequence length="211" mass="23611">MQSAKPTRLLLIDDHPVFNDGLKTLINNQSDMEVCGQVFAASDVLPAVQRLRPKLILLDVNLQGSNSIDLGRHVLTAYPDLSIILLTMYNEPRLLSDARQAGMQGYLLKDSTTETLMQAIRTVLAGGTCFDLGELKVQDGSFSDDFAKQQRLTFREIEIIRLVREGLSSEQIADKLYLSAQTVRKHRSNIYFKLNITKVAELIKFASQNGI</sequence>
<dbReference type="EMBL" id="JAFMYW010000020">
    <property type="protein sequence ID" value="MBO0953111.1"/>
    <property type="molecule type" value="Genomic_DNA"/>
</dbReference>
<keyword evidence="2" id="KW-0238">DNA-binding</keyword>
<dbReference type="PANTHER" id="PTHR45566:SF2">
    <property type="entry name" value="NARL SUBFAMILY"/>
    <property type="match status" value="1"/>
</dbReference>
<dbReference type="InterPro" id="IPR016032">
    <property type="entry name" value="Sig_transdc_resp-reg_C-effctor"/>
</dbReference>
<accession>A0ABS3JSY6</accession>
<feature type="domain" description="Response regulatory" evidence="5">
    <location>
        <begin position="8"/>
        <end position="124"/>
    </location>
</feature>
<gene>
    <name evidence="6" type="ORF">J2I46_31350</name>
</gene>
<dbReference type="RefSeq" id="WP_207333063.1">
    <property type="nucleotide sequence ID" value="NZ_JAFMYW010000020.1"/>
</dbReference>
<evidence type="ECO:0000259" key="5">
    <source>
        <dbReference type="PROSITE" id="PS50110"/>
    </source>
</evidence>
<dbReference type="InterPro" id="IPR058245">
    <property type="entry name" value="NreC/VraR/RcsB-like_REC"/>
</dbReference>
<evidence type="ECO:0000256" key="2">
    <source>
        <dbReference type="ARBA" id="ARBA00023125"/>
    </source>
</evidence>
<dbReference type="PRINTS" id="PR00038">
    <property type="entry name" value="HTHLUXR"/>
</dbReference>
<comment type="caution">
    <text evidence="6">The sequence shown here is derived from an EMBL/GenBank/DDBJ whole genome shotgun (WGS) entry which is preliminary data.</text>
</comment>
<keyword evidence="7" id="KW-1185">Reference proteome</keyword>
<evidence type="ECO:0000259" key="4">
    <source>
        <dbReference type="PROSITE" id="PS50043"/>
    </source>
</evidence>
<protein>
    <submittedName>
        <fullName evidence="6">Response regulator transcription factor</fullName>
    </submittedName>
</protein>
<dbReference type="Pfam" id="PF00196">
    <property type="entry name" value="GerE"/>
    <property type="match status" value="1"/>
</dbReference>
<dbReference type="PROSITE" id="PS50110">
    <property type="entry name" value="RESPONSE_REGULATORY"/>
    <property type="match status" value="1"/>
</dbReference>
<feature type="modified residue" description="4-aspartylphosphate" evidence="3">
    <location>
        <position position="59"/>
    </location>
</feature>
<evidence type="ECO:0000313" key="6">
    <source>
        <dbReference type="EMBL" id="MBO0953111.1"/>
    </source>
</evidence>
<dbReference type="Gene3D" id="3.40.50.2300">
    <property type="match status" value="1"/>
</dbReference>
<feature type="domain" description="HTH luxR-type" evidence="4">
    <location>
        <begin position="145"/>
        <end position="210"/>
    </location>
</feature>
<dbReference type="InterPro" id="IPR000792">
    <property type="entry name" value="Tscrpt_reg_LuxR_C"/>
</dbReference>
<dbReference type="CDD" id="cd17535">
    <property type="entry name" value="REC_NarL-like"/>
    <property type="match status" value="1"/>
</dbReference>
<dbReference type="Pfam" id="PF00072">
    <property type="entry name" value="Response_reg"/>
    <property type="match status" value="1"/>
</dbReference>
<dbReference type="SMART" id="SM00421">
    <property type="entry name" value="HTH_LUXR"/>
    <property type="match status" value="1"/>
</dbReference>
<keyword evidence="1 3" id="KW-0597">Phosphoprotein</keyword>
<dbReference type="InterPro" id="IPR011006">
    <property type="entry name" value="CheY-like_superfamily"/>
</dbReference>
<dbReference type="PANTHER" id="PTHR45566">
    <property type="entry name" value="HTH-TYPE TRANSCRIPTIONAL REGULATOR YHJB-RELATED"/>
    <property type="match status" value="1"/>
</dbReference>
<evidence type="ECO:0000313" key="7">
    <source>
        <dbReference type="Proteomes" id="UP000664628"/>
    </source>
</evidence>
<dbReference type="InterPro" id="IPR051015">
    <property type="entry name" value="EvgA-like"/>
</dbReference>
<dbReference type="SUPFAM" id="SSF52172">
    <property type="entry name" value="CheY-like"/>
    <property type="match status" value="1"/>
</dbReference>
<dbReference type="InterPro" id="IPR001789">
    <property type="entry name" value="Sig_transdc_resp-reg_receiver"/>
</dbReference>
<dbReference type="PROSITE" id="PS00622">
    <property type="entry name" value="HTH_LUXR_1"/>
    <property type="match status" value="1"/>
</dbReference>
<proteinExistence type="predicted"/>
<name>A0ABS3JSY6_9BACT</name>
<dbReference type="SUPFAM" id="SSF46894">
    <property type="entry name" value="C-terminal effector domain of the bipartite response regulators"/>
    <property type="match status" value="1"/>
</dbReference>
<reference evidence="6 7" key="1">
    <citation type="submission" date="2021-03" db="EMBL/GenBank/DDBJ databases">
        <title>Fibrella sp. HMF5405 genome sequencing and assembly.</title>
        <authorList>
            <person name="Kang H."/>
            <person name="Kim H."/>
            <person name="Bae S."/>
            <person name="Joh K."/>
        </authorList>
    </citation>
    <scope>NUCLEOTIDE SEQUENCE [LARGE SCALE GENOMIC DNA]</scope>
    <source>
        <strain evidence="6 7">HMF5405</strain>
    </source>
</reference>
<dbReference type="SMART" id="SM00448">
    <property type="entry name" value="REC"/>
    <property type="match status" value="1"/>
</dbReference>
<organism evidence="6 7">
    <name type="scientific">Fibrella forsythiae</name>
    <dbReference type="NCBI Taxonomy" id="2817061"/>
    <lineage>
        <taxon>Bacteria</taxon>
        <taxon>Pseudomonadati</taxon>
        <taxon>Bacteroidota</taxon>
        <taxon>Cytophagia</taxon>
        <taxon>Cytophagales</taxon>
        <taxon>Spirosomataceae</taxon>
        <taxon>Fibrella</taxon>
    </lineage>
</organism>
<dbReference type="PROSITE" id="PS50043">
    <property type="entry name" value="HTH_LUXR_2"/>
    <property type="match status" value="1"/>
</dbReference>
<dbReference type="CDD" id="cd06170">
    <property type="entry name" value="LuxR_C_like"/>
    <property type="match status" value="1"/>
</dbReference>